<evidence type="ECO:0000313" key="13">
    <source>
        <dbReference type="Proteomes" id="UP000055060"/>
    </source>
</evidence>
<dbReference type="EMBL" id="DF967972">
    <property type="protein sequence ID" value="GAP14000.1"/>
    <property type="molecule type" value="Genomic_DNA"/>
</dbReference>
<dbReference type="SUPFAM" id="SSF53448">
    <property type="entry name" value="Nucleotide-diphospho-sugar transferases"/>
    <property type="match status" value="1"/>
</dbReference>
<protein>
    <recommendedName>
        <fullName evidence="7">Glucosyl-3-phosphoglycerate synthase</fullName>
        <ecNumber evidence="6">2.4.1.266</ecNumber>
    </recommendedName>
</protein>
<comment type="cofactor">
    <cofactor evidence="1">
        <name>Mg(2+)</name>
        <dbReference type="ChEBI" id="CHEBI:18420"/>
    </cofactor>
</comment>
<evidence type="ECO:0000256" key="2">
    <source>
        <dbReference type="ARBA" id="ARBA00006739"/>
    </source>
</evidence>
<dbReference type="Pfam" id="PF00535">
    <property type="entry name" value="Glycos_transf_2"/>
    <property type="match status" value="1"/>
</dbReference>
<proteinExistence type="inferred from homology"/>
<dbReference type="Gene3D" id="3.40.50.12370">
    <property type="match status" value="1"/>
</dbReference>
<dbReference type="GO" id="GO:0016757">
    <property type="term" value="F:glycosyltransferase activity"/>
    <property type="evidence" value="ECO:0007669"/>
    <property type="project" value="UniProtKB-KW"/>
</dbReference>
<evidence type="ECO:0000256" key="3">
    <source>
        <dbReference type="ARBA" id="ARBA00022676"/>
    </source>
</evidence>
<feature type="domain" description="Glycosyltransferase 2-like" evidence="11">
    <location>
        <begin position="316"/>
        <end position="437"/>
    </location>
</feature>
<keyword evidence="13" id="KW-1185">Reference proteome</keyword>
<dbReference type="SUPFAM" id="SSF52402">
    <property type="entry name" value="Adenine nucleotide alpha hydrolases-like"/>
    <property type="match status" value="1"/>
</dbReference>
<evidence type="ECO:0000256" key="1">
    <source>
        <dbReference type="ARBA" id="ARBA00001946"/>
    </source>
</evidence>
<dbReference type="InterPro" id="IPR029044">
    <property type="entry name" value="Nucleotide-diphossugar_trans"/>
</dbReference>
<comment type="catalytic activity">
    <reaction evidence="9">
        <text>an NDP-alpha-D-glucose + (2R)-3-phosphoglycerate = (2R)-2-O-(alpha-D-glucopyranosyl)-3-phospho-glycerate + a ribonucleoside 5'-diphosphate + H(+)</text>
        <dbReference type="Rhea" id="RHEA:47244"/>
        <dbReference type="ChEBI" id="CHEBI:15378"/>
        <dbReference type="ChEBI" id="CHEBI:57930"/>
        <dbReference type="ChEBI" id="CHEBI:58272"/>
        <dbReference type="ChEBI" id="CHEBI:62600"/>
        <dbReference type="ChEBI" id="CHEBI:76533"/>
        <dbReference type="EC" id="2.4.1.266"/>
    </reaction>
    <physiologicalReaction direction="left-to-right" evidence="9">
        <dbReference type="Rhea" id="RHEA:47245"/>
    </physiologicalReaction>
</comment>
<reference evidence="12" key="1">
    <citation type="submission" date="2015-07" db="EMBL/GenBank/DDBJ databases">
        <title>Draft Genome Sequences of Anaerolinea thermolimosa IMO-1, Bellilinea caldifistulae GOMI-1, Leptolinea tardivitalis YMTK-2, Levilinea saccharolytica KIBI-1,Longilinea arvoryzae KOME-1, Previously Described as Members of the Anaerolineaceae (Chloroflexi).</title>
        <authorList>
            <person name="Sekiguchi Y."/>
            <person name="Ohashi A."/>
            <person name="Matsuura N."/>
            <person name="Tourlousse M.D."/>
        </authorList>
    </citation>
    <scope>NUCLEOTIDE SEQUENCE [LARGE SCALE GENOMIC DNA]</scope>
    <source>
        <strain evidence="12">KOME-1</strain>
    </source>
</reference>
<dbReference type="InterPro" id="IPR001173">
    <property type="entry name" value="Glyco_trans_2-like"/>
</dbReference>
<dbReference type="Gene3D" id="3.90.550.10">
    <property type="entry name" value="Spore Coat Polysaccharide Biosynthesis Protein SpsA, Chain A"/>
    <property type="match status" value="1"/>
</dbReference>
<sequence length="616" mass="68272">MTSTFKHVFRPFQQIVVPVMPGMDCTLPIELARQLGGEIHLVGLVRVPPESSISAEARTARQLRKRLQALRADLPNSSPSHVYVAHDPWAELQTALAGDSVELILLEYPKACSALGKSLAELMANPVCNLAVVRGPLPAGPLRILNPVRGGANAVLALRFSLSMQHTEIQVLNLKAPNAADSMEAPFRGLASILPNLSEIHFKREVSADPLHTIFERASAADLLVIGASNRPPAETQPIGRSTEDLLRNAPGATVIIRSHGEQPNSWSGPEGELAGAQAISLLVDRWFAENTYHANEFADLQRLMALKEKQGVTISLALPALNEAENVGNVIRAVKSALMDNTPLLDEIVLIDSNSTDQTREIAANLGLPVYIHQDLLPRYGARIGKGEALWKSLYVTRGDIVLWIDTDIVNIHPRFVYGVLGPLLQDPQVQFVKGFYQRPLKSGEVLEKGGGGRVTELTARPLLNLYYPELSGVIQPLSGEYGGRRKALEQMHFFSRYGVEIGLLIETFEKFGLSAIAQVDLLERVHHNQTLEALSKMSFQIQQAVMRRLESRYGQQMLQDVNRTMKLIRFENGNYYLEVEEVAERERPPMIELPEYRKKRGLTDQEDRTATLES</sequence>
<evidence type="ECO:0000256" key="5">
    <source>
        <dbReference type="ARBA" id="ARBA00022842"/>
    </source>
</evidence>
<keyword evidence="4 12" id="KW-0808">Transferase</keyword>
<evidence type="ECO:0000256" key="8">
    <source>
        <dbReference type="ARBA" id="ARBA00048689"/>
    </source>
</evidence>
<dbReference type="RefSeq" id="WP_201785904.1">
    <property type="nucleotide sequence ID" value="NZ_DF967972.1"/>
</dbReference>
<evidence type="ECO:0000259" key="11">
    <source>
        <dbReference type="Pfam" id="PF00535"/>
    </source>
</evidence>
<organism evidence="12">
    <name type="scientific">Longilinea arvoryzae</name>
    <dbReference type="NCBI Taxonomy" id="360412"/>
    <lineage>
        <taxon>Bacteria</taxon>
        <taxon>Bacillati</taxon>
        <taxon>Chloroflexota</taxon>
        <taxon>Anaerolineae</taxon>
        <taxon>Anaerolineales</taxon>
        <taxon>Anaerolineaceae</taxon>
        <taxon>Longilinea</taxon>
    </lineage>
</organism>
<accession>A0A0S7BG16</accession>
<comment type="similarity">
    <text evidence="2">Belongs to the glycosyltransferase 2 family.</text>
</comment>
<evidence type="ECO:0000256" key="10">
    <source>
        <dbReference type="SAM" id="MobiDB-lite"/>
    </source>
</evidence>
<keyword evidence="3" id="KW-0328">Glycosyltransferase</keyword>
<keyword evidence="5" id="KW-0460">Magnesium</keyword>
<dbReference type="InterPro" id="IPR050256">
    <property type="entry name" value="Glycosyltransferase_2"/>
</dbReference>
<feature type="region of interest" description="Disordered" evidence="10">
    <location>
        <begin position="596"/>
        <end position="616"/>
    </location>
</feature>
<dbReference type="AlphaFoldDB" id="A0A0S7BG16"/>
<dbReference type="PANTHER" id="PTHR48090">
    <property type="entry name" value="UNDECAPRENYL-PHOSPHATE 4-DEOXY-4-FORMAMIDO-L-ARABINOSE TRANSFERASE-RELATED"/>
    <property type="match status" value="1"/>
</dbReference>
<dbReference type="EC" id="2.4.1.266" evidence="6"/>
<evidence type="ECO:0000256" key="7">
    <source>
        <dbReference type="ARBA" id="ARBA00040894"/>
    </source>
</evidence>
<feature type="compositionally biased region" description="Basic and acidic residues" evidence="10">
    <location>
        <begin position="603"/>
        <end position="616"/>
    </location>
</feature>
<dbReference type="STRING" id="360412.LARV_01760"/>
<evidence type="ECO:0000256" key="9">
    <source>
        <dbReference type="ARBA" id="ARBA00048997"/>
    </source>
</evidence>
<evidence type="ECO:0000256" key="4">
    <source>
        <dbReference type="ARBA" id="ARBA00022679"/>
    </source>
</evidence>
<evidence type="ECO:0000313" key="12">
    <source>
        <dbReference type="EMBL" id="GAP14000.1"/>
    </source>
</evidence>
<dbReference type="Proteomes" id="UP000055060">
    <property type="component" value="Unassembled WGS sequence"/>
</dbReference>
<comment type="catalytic activity">
    <reaction evidence="8">
        <text>(2R)-3-phosphoglycerate + UDP-alpha-D-glucose = (2R)-2-O-(alpha-D-glucopyranosyl)-3-phospho-glycerate + UDP + H(+)</text>
        <dbReference type="Rhea" id="RHEA:31319"/>
        <dbReference type="ChEBI" id="CHEBI:15378"/>
        <dbReference type="ChEBI" id="CHEBI:58223"/>
        <dbReference type="ChEBI" id="CHEBI:58272"/>
        <dbReference type="ChEBI" id="CHEBI:58885"/>
        <dbReference type="ChEBI" id="CHEBI:62600"/>
        <dbReference type="EC" id="2.4.1.266"/>
    </reaction>
    <physiologicalReaction direction="left-to-right" evidence="8">
        <dbReference type="Rhea" id="RHEA:31320"/>
    </physiologicalReaction>
</comment>
<gene>
    <name evidence="12" type="ORF">LARV_01760</name>
</gene>
<dbReference type="PANTHER" id="PTHR48090:SF10">
    <property type="entry name" value="GLUCOSYL-3-PHOSPHOGLYCERATE SYNTHASE"/>
    <property type="match status" value="1"/>
</dbReference>
<name>A0A0S7BG16_9CHLR</name>
<evidence type="ECO:0000256" key="6">
    <source>
        <dbReference type="ARBA" id="ARBA00039022"/>
    </source>
</evidence>
<dbReference type="NCBIfam" id="NF010496">
    <property type="entry name" value="PRK13915.1"/>
    <property type="match status" value="1"/>
</dbReference>